<dbReference type="Proteomes" id="UP000593562">
    <property type="component" value="Unassembled WGS sequence"/>
</dbReference>
<keyword evidence="8" id="KW-1185">Reference proteome</keyword>
<evidence type="ECO:0000256" key="3">
    <source>
        <dbReference type="ARBA" id="ARBA00023242"/>
    </source>
</evidence>
<comment type="similarity">
    <text evidence="2">Belongs to the rad21 family.</text>
</comment>
<comment type="subcellular location">
    <subcellularLocation>
        <location evidence="1">Nucleus</location>
    </subcellularLocation>
</comment>
<name>A0A7J7CRP1_TRIWF</name>
<dbReference type="PANTHER" id="PTHR12585">
    <property type="entry name" value="SCC1 / RAD21 FAMILY MEMBER"/>
    <property type="match status" value="1"/>
</dbReference>
<proteinExistence type="inferred from homology"/>
<dbReference type="Pfam" id="PF04825">
    <property type="entry name" value="Rad21_Rec8_N"/>
    <property type="match status" value="1"/>
</dbReference>
<evidence type="ECO:0000256" key="2">
    <source>
        <dbReference type="ARBA" id="ARBA00009870"/>
    </source>
</evidence>
<dbReference type="EMBL" id="JAAARO010000014">
    <property type="protein sequence ID" value="KAF5736546.1"/>
    <property type="molecule type" value="Genomic_DNA"/>
</dbReference>
<evidence type="ECO:0000259" key="5">
    <source>
        <dbReference type="Pfam" id="PF04824"/>
    </source>
</evidence>
<evidence type="ECO:0000313" key="7">
    <source>
        <dbReference type="EMBL" id="KAF5736546.1"/>
    </source>
</evidence>
<keyword evidence="3" id="KW-0539">Nucleus</keyword>
<dbReference type="InterPro" id="IPR023093">
    <property type="entry name" value="ScpA-like_C"/>
</dbReference>
<protein>
    <recommendedName>
        <fullName evidence="9">Sister chromatid cohesion 1 protein 1</fullName>
    </recommendedName>
</protein>
<feature type="region of interest" description="Disordered" evidence="4">
    <location>
        <begin position="203"/>
        <end position="260"/>
    </location>
</feature>
<dbReference type="GO" id="GO:0005634">
    <property type="term" value="C:nucleus"/>
    <property type="evidence" value="ECO:0007669"/>
    <property type="project" value="UniProtKB-SubCell"/>
</dbReference>
<feature type="domain" description="Rad21/Rec8-like protein N-terminal" evidence="6">
    <location>
        <begin position="1"/>
        <end position="83"/>
    </location>
</feature>
<dbReference type="AlphaFoldDB" id="A0A7J7CRP1"/>
<dbReference type="GO" id="GO:0051754">
    <property type="term" value="P:meiotic sister chromatid cohesion, centromeric"/>
    <property type="evidence" value="ECO:0007669"/>
    <property type="project" value="TreeGrafter"/>
</dbReference>
<sequence>MAATMHAKINRKKLDKLNIIKICEEILNPSVPMALRLSGILMGGVVIVYERKVKLLYGNFRLLVEINEAWKVKAAPDPTLLPKRRSQARKEAVTLPDIADADIGDAEQSLNFSNATTMGFQRVAYFTMQLDNIDEPYINNDLREEDIPQHLHQADAENITLFERYDSYQANTDMYNRFERFDIEGDEEAQMNFTSAEHTQMPTSFIPSLPQQDEPHRADDIQDQQLSHQANQQSDEYEAGRQQGHYRQGPKRRKVKGQAGPAMDYEQTIIAGHIYQSWLQDASEIISRRGRKRKASTTLMSTRKITNLMELPNLVLIDDLFTNGSRDVYYPAPLLELYRKKRSSPSPTAPPESSSSLQDRVHYQDSMGYAFEDIHSGVGSQSGGLSIEKLRSNLISNDVPTELMEGLRANLMNNGVTIPEAVMVTPRNSGDELRSIPSSSSGRGNGILSHNAEVNSGRSNKKKPYSSSRHSSSLEPVDEDNPWQFSDPNFKLSRLSENGPPPDHELLVETGPTQTQRPINTQPVDRITDSIREQMKTYFETPGAPQVESLNNLAAGMDRTKAALLFYQTCVLASRDFLRVEQKVPYGDILISKGAKM</sequence>
<evidence type="ECO:0008006" key="9">
    <source>
        <dbReference type="Google" id="ProtNLM"/>
    </source>
</evidence>
<dbReference type="InterPro" id="IPR039781">
    <property type="entry name" value="Rad21/Rec8-like"/>
</dbReference>
<reference evidence="7 8" key="1">
    <citation type="journal article" date="2020" name="Nat. Commun.">
        <title>Genome of Tripterygium wilfordii and identification of cytochrome P450 involved in triptolide biosynthesis.</title>
        <authorList>
            <person name="Tu L."/>
            <person name="Su P."/>
            <person name="Zhang Z."/>
            <person name="Gao L."/>
            <person name="Wang J."/>
            <person name="Hu T."/>
            <person name="Zhou J."/>
            <person name="Zhang Y."/>
            <person name="Zhao Y."/>
            <person name="Liu Y."/>
            <person name="Song Y."/>
            <person name="Tong Y."/>
            <person name="Lu Y."/>
            <person name="Yang J."/>
            <person name="Xu C."/>
            <person name="Jia M."/>
            <person name="Peters R.J."/>
            <person name="Huang L."/>
            <person name="Gao W."/>
        </authorList>
    </citation>
    <scope>NUCLEOTIDE SEQUENCE [LARGE SCALE GENOMIC DNA]</scope>
    <source>
        <strain evidence="8">cv. XIE 37</strain>
        <tissue evidence="7">Leaf</tissue>
    </source>
</reference>
<dbReference type="Pfam" id="PF04824">
    <property type="entry name" value="Rad21_Rec8"/>
    <property type="match status" value="1"/>
</dbReference>
<dbReference type="CDD" id="cd21793">
    <property type="entry name" value="Rad21_Rec8_M_AtSYN1-like"/>
    <property type="match status" value="1"/>
</dbReference>
<dbReference type="InterPro" id="IPR036390">
    <property type="entry name" value="WH_DNA-bd_sf"/>
</dbReference>
<dbReference type="SUPFAM" id="SSF46785">
    <property type="entry name" value="Winged helix' DNA-binding domain"/>
    <property type="match status" value="1"/>
</dbReference>
<dbReference type="PANTHER" id="PTHR12585:SF64">
    <property type="entry name" value="SISTER CHROMATID COHESION 1 PROTEIN 1"/>
    <property type="match status" value="1"/>
</dbReference>
<dbReference type="GO" id="GO:0008278">
    <property type="term" value="C:cohesin complex"/>
    <property type="evidence" value="ECO:0007669"/>
    <property type="project" value="InterPro"/>
</dbReference>
<comment type="caution">
    <text evidence="7">The sequence shown here is derived from an EMBL/GenBank/DDBJ whole genome shotgun (WGS) entry which is preliminary data.</text>
</comment>
<organism evidence="7 8">
    <name type="scientific">Tripterygium wilfordii</name>
    <name type="common">Thunder God vine</name>
    <dbReference type="NCBI Taxonomy" id="458696"/>
    <lineage>
        <taxon>Eukaryota</taxon>
        <taxon>Viridiplantae</taxon>
        <taxon>Streptophyta</taxon>
        <taxon>Embryophyta</taxon>
        <taxon>Tracheophyta</taxon>
        <taxon>Spermatophyta</taxon>
        <taxon>Magnoliopsida</taxon>
        <taxon>eudicotyledons</taxon>
        <taxon>Gunneridae</taxon>
        <taxon>Pentapetalae</taxon>
        <taxon>rosids</taxon>
        <taxon>fabids</taxon>
        <taxon>Celastrales</taxon>
        <taxon>Celastraceae</taxon>
        <taxon>Tripterygium</taxon>
    </lineage>
</organism>
<dbReference type="InterPro" id="IPR006909">
    <property type="entry name" value="Rad21/Rec8_C_eu"/>
</dbReference>
<feature type="compositionally biased region" description="Polar residues" evidence="4">
    <location>
        <begin position="223"/>
        <end position="234"/>
    </location>
</feature>
<dbReference type="InParanoid" id="A0A7J7CRP1"/>
<accession>A0A7J7CRP1</accession>
<evidence type="ECO:0000256" key="1">
    <source>
        <dbReference type="ARBA" id="ARBA00004123"/>
    </source>
</evidence>
<gene>
    <name evidence="7" type="ORF">HS088_TW14G00690</name>
</gene>
<dbReference type="GO" id="GO:0003682">
    <property type="term" value="F:chromatin binding"/>
    <property type="evidence" value="ECO:0007669"/>
    <property type="project" value="TreeGrafter"/>
</dbReference>
<feature type="domain" description="Rad21/Rec8-like protein C-terminal eukaryotic" evidence="5">
    <location>
        <begin position="544"/>
        <end position="597"/>
    </location>
</feature>
<dbReference type="Gene3D" id="1.10.10.580">
    <property type="entry name" value="Structural maintenance of chromosome 1. Chain E"/>
    <property type="match status" value="1"/>
</dbReference>
<dbReference type="InterPro" id="IPR006910">
    <property type="entry name" value="Rad21_Rec8_N"/>
</dbReference>
<evidence type="ECO:0000256" key="4">
    <source>
        <dbReference type="SAM" id="MobiDB-lite"/>
    </source>
</evidence>
<evidence type="ECO:0000313" key="8">
    <source>
        <dbReference type="Proteomes" id="UP000593562"/>
    </source>
</evidence>
<evidence type="ECO:0000259" key="6">
    <source>
        <dbReference type="Pfam" id="PF04825"/>
    </source>
</evidence>
<feature type="region of interest" description="Disordered" evidence="4">
    <location>
        <begin position="426"/>
        <end position="502"/>
    </location>
</feature>